<sequence length="116" mass="12458">MTEPWHRAIAYALVGEDLELGLQARPDVPALLRELASRGWTGGRIADLARGAAAAGWPFVVPDALRRGLGAAQLHAAIGSARTELGLDVLAVLPPSRRTTLTADERRLRADVPPHW</sequence>
<keyword evidence="2" id="KW-1185">Reference proteome</keyword>
<name>A0ABZ3C8S3_9ACTN</name>
<proteinExistence type="predicted"/>
<reference evidence="1 2" key="1">
    <citation type="journal article" date="2023" name="Environ Microbiome">
        <title>A coral-associated actinobacterium mitigates coral bleaching under heat stress.</title>
        <authorList>
            <person name="Li J."/>
            <person name="Zou Y."/>
            <person name="Li Q."/>
            <person name="Zhang J."/>
            <person name="Bourne D.G."/>
            <person name="Lyu Y."/>
            <person name="Liu C."/>
            <person name="Zhang S."/>
        </authorList>
    </citation>
    <scope>NUCLEOTIDE SEQUENCE [LARGE SCALE GENOMIC DNA]</scope>
    <source>
        <strain evidence="1 2">SCSIO 13291</strain>
    </source>
</reference>
<gene>
    <name evidence="1" type="ORF">PCC79_02935</name>
</gene>
<dbReference type="RefSeq" id="WP_232549984.1">
    <property type="nucleotide sequence ID" value="NZ_CP115965.1"/>
</dbReference>
<dbReference type="EMBL" id="CP115965">
    <property type="protein sequence ID" value="WZW99173.1"/>
    <property type="molecule type" value="Genomic_DNA"/>
</dbReference>
<evidence type="ECO:0000313" key="2">
    <source>
        <dbReference type="Proteomes" id="UP001434337"/>
    </source>
</evidence>
<protein>
    <submittedName>
        <fullName evidence="1">Uncharacterized protein</fullName>
    </submittedName>
</protein>
<dbReference type="Proteomes" id="UP001434337">
    <property type="component" value="Chromosome"/>
</dbReference>
<organism evidence="1 2">
    <name type="scientific">Propioniciclava soli</name>
    <dbReference type="NCBI Taxonomy" id="2775081"/>
    <lineage>
        <taxon>Bacteria</taxon>
        <taxon>Bacillati</taxon>
        <taxon>Actinomycetota</taxon>
        <taxon>Actinomycetes</taxon>
        <taxon>Propionibacteriales</taxon>
        <taxon>Propionibacteriaceae</taxon>
        <taxon>Propioniciclava</taxon>
    </lineage>
</organism>
<accession>A0ABZ3C8S3</accession>
<evidence type="ECO:0000313" key="1">
    <source>
        <dbReference type="EMBL" id="WZW99173.1"/>
    </source>
</evidence>